<evidence type="ECO:0000259" key="1">
    <source>
        <dbReference type="SMART" id="SM00642"/>
    </source>
</evidence>
<dbReference type="AlphaFoldDB" id="A0A928DPD9"/>
<proteinExistence type="predicted"/>
<comment type="caution">
    <text evidence="2">The sequence shown here is derived from an EMBL/GenBank/DDBJ whole genome shotgun (WGS) entry which is preliminary data.</text>
</comment>
<accession>A0A928DPD9</accession>
<dbReference type="CDD" id="cd11347">
    <property type="entry name" value="AmyAc_1"/>
    <property type="match status" value="1"/>
</dbReference>
<gene>
    <name evidence="2" type="ORF">E7027_02620</name>
</gene>
<dbReference type="GO" id="GO:0005975">
    <property type="term" value="P:carbohydrate metabolic process"/>
    <property type="evidence" value="ECO:0007669"/>
    <property type="project" value="InterPro"/>
</dbReference>
<sequence>MRTNPHILEINTRSWLQRLNAQYGRSFTLADIPEEFLNTTKETGFDAIWLMGVWKKSPAAEQIARDCKDIQDQVRTIKPDFVPEDITASPYAVYEYEVDESLGGNSALQTLRERMHQKGISLFLDFVGNHLAIDCPAVSEHPEYFINTGTQEPHTHKDWFFKNSNGVYIAHGRDPYFAPWTDTAQLNYFNPETREFVINNLLKVAQMCDGVRCDMAMLSLNKVHRDTWWEFVGGELPKEEFWSRALAAVRENYHEFVFIAEVYWGLEWDIQEMGFDYTYDKVLYDRLRFSNPESIRAHLGAEHLYQKRSIRFTSNHDEEESLKAFGKEKSLAASTIISTLPGARLFHLFQILGRPARMPIQYVCDSFETNEEVRSHYHRLLKMASAPAFHGGQWSLKEVSPSGDDSFRSILSWQWKQMNTGKLIVINYSEHSAKGRLSVKGMQQQEGLVEEFSGERITISPQMQAEGYEIVLKPYESKIFTFGI</sequence>
<name>A0A928DPD9_9BACT</name>
<dbReference type="InterPro" id="IPR006047">
    <property type="entry name" value="GH13_cat_dom"/>
</dbReference>
<dbReference type="PANTHER" id="PTHR47786">
    <property type="entry name" value="ALPHA-1,4-GLUCAN:MALTOSE-1-PHOSPHATE MALTOSYLTRANSFERASE"/>
    <property type="match status" value="1"/>
</dbReference>
<feature type="domain" description="Glycosyl hydrolase family 13 catalytic" evidence="1">
    <location>
        <begin position="9"/>
        <end position="390"/>
    </location>
</feature>
<dbReference type="SUPFAM" id="SSF51445">
    <property type="entry name" value="(Trans)glycosidases"/>
    <property type="match status" value="1"/>
</dbReference>
<dbReference type="Proteomes" id="UP000725649">
    <property type="component" value="Unassembled WGS sequence"/>
</dbReference>
<organism evidence="2 3">
    <name type="scientific">Candidatus Avelusimicrobium gallicola</name>
    <dbReference type="NCBI Taxonomy" id="2562704"/>
    <lineage>
        <taxon>Bacteria</taxon>
        <taxon>Pseudomonadati</taxon>
        <taxon>Elusimicrobiota</taxon>
        <taxon>Elusimicrobia</taxon>
        <taxon>Elusimicrobiales</taxon>
        <taxon>Elusimicrobiaceae</taxon>
        <taxon>Candidatus Avelusimicrobium</taxon>
    </lineage>
</organism>
<evidence type="ECO:0000313" key="3">
    <source>
        <dbReference type="Proteomes" id="UP000725649"/>
    </source>
</evidence>
<reference evidence="2" key="1">
    <citation type="submission" date="2019-04" db="EMBL/GenBank/DDBJ databases">
        <title>Evolution of Biomass-Degrading Anaerobic Consortia Revealed by Metagenomics.</title>
        <authorList>
            <person name="Peng X."/>
        </authorList>
    </citation>
    <scope>NUCLEOTIDE SEQUENCE</scope>
    <source>
        <strain evidence="2">SIG66</strain>
    </source>
</reference>
<protein>
    <submittedName>
        <fullName evidence="2">Alpha-amylase</fullName>
    </submittedName>
</protein>
<dbReference type="PANTHER" id="PTHR47786:SF2">
    <property type="entry name" value="GLYCOSYL HYDROLASE FAMILY 13 CATALYTIC DOMAIN-CONTAINING PROTEIN"/>
    <property type="match status" value="1"/>
</dbReference>
<dbReference type="EMBL" id="SUVG01000003">
    <property type="protein sequence ID" value="MBE6421020.1"/>
    <property type="molecule type" value="Genomic_DNA"/>
</dbReference>
<dbReference type="InterPro" id="IPR017853">
    <property type="entry name" value="GH"/>
</dbReference>
<dbReference type="SMART" id="SM00642">
    <property type="entry name" value="Aamy"/>
    <property type="match status" value="1"/>
</dbReference>
<dbReference type="Gene3D" id="3.20.20.80">
    <property type="entry name" value="Glycosidases"/>
    <property type="match status" value="1"/>
</dbReference>
<dbReference type="Pfam" id="PF00128">
    <property type="entry name" value="Alpha-amylase"/>
    <property type="match status" value="1"/>
</dbReference>
<evidence type="ECO:0000313" key="2">
    <source>
        <dbReference type="EMBL" id="MBE6421020.1"/>
    </source>
</evidence>